<evidence type="ECO:0000256" key="10">
    <source>
        <dbReference type="SAM" id="MobiDB-lite"/>
    </source>
</evidence>
<sequence>MPAVGAGPLTGRVLQMLDGSSVEGYPVGEHSTIAELEWSIVVGLFCLFGTFVTARWVEHVGFAYLPEAGIAVLFGMAASALAFSTHSGLVLDDMRFNFEFFMIWLLPPIIFEAGFNMNRRAFFENLLPTSLFAFGGTVFSTAVVGSIVYGAGQAGLCHPLSGLAALYFGALISATDPVTVLAVFQRLGVKSDLFAMVFGESVMNDAVAIVLSRTLLSFKTAAVSYSSVGLAFVTFVEIFAGSLLVGVAYGIASALAYKHLRMHEHDDALYVEAAMIVTFAWGANYTAEALELSGIVAILFCGIVMAQYTRDNLSDGAVVLTARLFKVIALLAETFVFVYLGMAAFALPIFERTQWRLVAVAICACVLGRTHIYLLSAAVNCVRRAKGARALASAAVGAAPTAVGAAPLPPISLTYQHVMVFSGLRGGVAFAIAAVGYEHDDFHSHDDSLAIMQTTLMVALFTIFVLGGTIGDLARLTGVLTDPTHELAARARHEHARTTKLHHINRAHIRPFLTHHPARMPSSDGWAGDEPRAGVELHVMRSSSQPAAHAPAAALLPIGPSSSHHDPVADASSDDEEVDVSCVRAPALDVHYDEHHHSMRDGRSASRAPRGQHARGARAQNSLDGQSLHDAHEQL</sequence>
<keyword evidence="2 9" id="KW-0813">Transport</keyword>
<evidence type="ECO:0000256" key="6">
    <source>
        <dbReference type="ARBA" id="ARBA00023065"/>
    </source>
</evidence>
<feature type="transmembrane region" description="Helical" evidence="11">
    <location>
        <begin position="327"/>
        <end position="349"/>
    </location>
</feature>
<comment type="subcellular location">
    <subcellularLocation>
        <location evidence="1">Membrane</location>
        <topology evidence="1">Multi-pass membrane protein</topology>
    </subcellularLocation>
</comment>
<dbReference type="GO" id="GO:0015385">
    <property type="term" value="F:sodium:proton antiporter activity"/>
    <property type="evidence" value="ECO:0007669"/>
    <property type="project" value="InterPro"/>
</dbReference>
<protein>
    <recommendedName>
        <fullName evidence="9">Sodium/hydrogen exchanger</fullName>
    </recommendedName>
</protein>
<keyword evidence="4 11" id="KW-1133">Transmembrane helix</keyword>
<keyword evidence="8 9" id="KW-0739">Sodium transport</keyword>
<dbReference type="GO" id="GO:0015386">
    <property type="term" value="F:potassium:proton antiporter activity"/>
    <property type="evidence" value="ECO:0007669"/>
    <property type="project" value="TreeGrafter"/>
</dbReference>
<accession>A0A8J5X1K4</accession>
<feature type="transmembrane region" description="Helical" evidence="11">
    <location>
        <begin position="289"/>
        <end position="306"/>
    </location>
</feature>
<keyword evidence="3 9" id="KW-0812">Transmembrane</keyword>
<evidence type="ECO:0000256" key="5">
    <source>
        <dbReference type="ARBA" id="ARBA00023053"/>
    </source>
</evidence>
<feature type="domain" description="Cation/H+ exchanger transmembrane" evidence="12">
    <location>
        <begin position="52"/>
        <end position="472"/>
    </location>
</feature>
<dbReference type="PANTHER" id="PTHR10110">
    <property type="entry name" value="SODIUM/HYDROGEN EXCHANGER"/>
    <property type="match status" value="1"/>
</dbReference>
<feature type="transmembrane region" description="Helical" evidence="11">
    <location>
        <begin position="228"/>
        <end position="255"/>
    </location>
</feature>
<gene>
    <name evidence="13" type="ORF">KFE25_004304</name>
</gene>
<organism evidence="13 14">
    <name type="scientific">Diacronema lutheri</name>
    <name type="common">Unicellular marine alga</name>
    <name type="synonym">Monochrysis lutheri</name>
    <dbReference type="NCBI Taxonomy" id="2081491"/>
    <lineage>
        <taxon>Eukaryota</taxon>
        <taxon>Haptista</taxon>
        <taxon>Haptophyta</taxon>
        <taxon>Pavlovophyceae</taxon>
        <taxon>Pavlovales</taxon>
        <taxon>Pavlovaceae</taxon>
        <taxon>Diacronema</taxon>
    </lineage>
</organism>
<dbReference type="OMA" id="HINRAHI"/>
<evidence type="ECO:0000313" key="13">
    <source>
        <dbReference type="EMBL" id="KAG8458426.1"/>
    </source>
</evidence>
<dbReference type="Pfam" id="PF00999">
    <property type="entry name" value="Na_H_Exchanger"/>
    <property type="match status" value="1"/>
</dbReference>
<dbReference type="GO" id="GO:0098719">
    <property type="term" value="P:sodium ion import across plasma membrane"/>
    <property type="evidence" value="ECO:0007669"/>
    <property type="project" value="TreeGrafter"/>
</dbReference>
<dbReference type="GO" id="GO:0051453">
    <property type="term" value="P:regulation of intracellular pH"/>
    <property type="evidence" value="ECO:0007669"/>
    <property type="project" value="TreeGrafter"/>
</dbReference>
<feature type="transmembrane region" description="Helical" evidence="11">
    <location>
        <begin position="193"/>
        <end position="216"/>
    </location>
</feature>
<feature type="compositionally biased region" description="Basic and acidic residues" evidence="10">
    <location>
        <begin position="590"/>
        <end position="604"/>
    </location>
</feature>
<name>A0A8J5X1K4_DIALT</name>
<evidence type="ECO:0000256" key="4">
    <source>
        <dbReference type="ARBA" id="ARBA00022989"/>
    </source>
</evidence>
<dbReference type="InterPro" id="IPR018422">
    <property type="entry name" value="Cation/H_exchanger_CPA1"/>
</dbReference>
<evidence type="ECO:0000256" key="7">
    <source>
        <dbReference type="ARBA" id="ARBA00023136"/>
    </source>
</evidence>
<dbReference type="PANTHER" id="PTHR10110:SF187">
    <property type="entry name" value="SODIUM_HYDROGEN EXCHANGER"/>
    <property type="match status" value="1"/>
</dbReference>
<evidence type="ECO:0000313" key="14">
    <source>
        <dbReference type="Proteomes" id="UP000751190"/>
    </source>
</evidence>
<evidence type="ECO:0000256" key="1">
    <source>
        <dbReference type="ARBA" id="ARBA00004141"/>
    </source>
</evidence>
<evidence type="ECO:0000256" key="8">
    <source>
        <dbReference type="ARBA" id="ARBA00023201"/>
    </source>
</evidence>
<reference evidence="13" key="1">
    <citation type="submission" date="2021-05" db="EMBL/GenBank/DDBJ databases">
        <title>The genome of the haptophyte Pavlova lutheri (Diacronema luteri, Pavlovales) - a model for lipid biosynthesis in eukaryotic algae.</title>
        <authorList>
            <person name="Hulatt C.J."/>
            <person name="Posewitz M.C."/>
        </authorList>
    </citation>
    <scope>NUCLEOTIDE SEQUENCE</scope>
    <source>
        <strain evidence="13">NIVA-4/92</strain>
    </source>
</reference>
<dbReference type="Proteomes" id="UP000751190">
    <property type="component" value="Unassembled WGS sequence"/>
</dbReference>
<keyword evidence="7 11" id="KW-0472">Membrane</keyword>
<feature type="transmembrane region" description="Helical" evidence="11">
    <location>
        <begin position="164"/>
        <end position="184"/>
    </location>
</feature>
<dbReference type="OrthoDB" id="196264at2759"/>
<dbReference type="GO" id="GO:0005768">
    <property type="term" value="C:endosome"/>
    <property type="evidence" value="ECO:0007669"/>
    <property type="project" value="TreeGrafter"/>
</dbReference>
<comment type="similarity">
    <text evidence="9">Belongs to the monovalent cation:proton antiporter 1 (CPA1) transporter (TC 2.A.36) family.</text>
</comment>
<feature type="transmembrane region" description="Helical" evidence="11">
    <location>
        <begin position="418"/>
        <end position="437"/>
    </location>
</feature>
<feature type="transmembrane region" description="Helical" evidence="11">
    <location>
        <begin position="355"/>
        <end position="375"/>
    </location>
</feature>
<keyword evidence="9" id="KW-0050">Antiport</keyword>
<dbReference type="Gene3D" id="6.10.140.1330">
    <property type="match status" value="1"/>
</dbReference>
<evidence type="ECO:0000256" key="3">
    <source>
        <dbReference type="ARBA" id="ARBA00022692"/>
    </source>
</evidence>
<keyword evidence="5" id="KW-0915">Sodium</keyword>
<evidence type="ECO:0000256" key="11">
    <source>
        <dbReference type="SAM" id="Phobius"/>
    </source>
</evidence>
<keyword evidence="6 9" id="KW-0406">Ion transport</keyword>
<evidence type="ECO:0000256" key="9">
    <source>
        <dbReference type="RuleBase" id="RU003722"/>
    </source>
</evidence>
<dbReference type="InterPro" id="IPR004709">
    <property type="entry name" value="NaH_exchanger"/>
</dbReference>
<dbReference type="InterPro" id="IPR006153">
    <property type="entry name" value="Cation/H_exchanger_TM"/>
</dbReference>
<proteinExistence type="inferred from homology"/>
<comment type="caution">
    <text evidence="13">The sequence shown here is derived from an EMBL/GenBank/DDBJ whole genome shotgun (WGS) entry which is preliminary data.</text>
</comment>
<evidence type="ECO:0000259" key="12">
    <source>
        <dbReference type="Pfam" id="PF00999"/>
    </source>
</evidence>
<keyword evidence="14" id="KW-1185">Reference proteome</keyword>
<feature type="transmembrane region" description="Helical" evidence="11">
    <location>
        <begin position="449"/>
        <end position="470"/>
    </location>
</feature>
<feature type="transmembrane region" description="Helical" evidence="11">
    <location>
        <begin position="96"/>
        <end position="115"/>
    </location>
</feature>
<dbReference type="NCBIfam" id="TIGR00840">
    <property type="entry name" value="b_cpa1"/>
    <property type="match status" value="1"/>
</dbReference>
<evidence type="ECO:0000256" key="2">
    <source>
        <dbReference type="ARBA" id="ARBA00022448"/>
    </source>
</evidence>
<dbReference type="PRINTS" id="PR01084">
    <property type="entry name" value="NAHEXCHNGR"/>
</dbReference>
<dbReference type="EMBL" id="JAGTXO010000051">
    <property type="protein sequence ID" value="KAG8458426.1"/>
    <property type="molecule type" value="Genomic_DNA"/>
</dbReference>
<feature type="transmembrane region" description="Helical" evidence="11">
    <location>
        <begin position="127"/>
        <end position="152"/>
    </location>
</feature>
<dbReference type="GO" id="GO:0005886">
    <property type="term" value="C:plasma membrane"/>
    <property type="evidence" value="ECO:0007669"/>
    <property type="project" value="TreeGrafter"/>
</dbReference>
<feature type="region of interest" description="Disordered" evidence="10">
    <location>
        <begin position="556"/>
        <end position="635"/>
    </location>
</feature>
<dbReference type="AlphaFoldDB" id="A0A8J5X1K4"/>
<feature type="transmembrane region" description="Helical" evidence="11">
    <location>
        <begin position="38"/>
        <end position="57"/>
    </location>
</feature>
<feature type="transmembrane region" description="Helical" evidence="11">
    <location>
        <begin position="64"/>
        <end position="84"/>
    </location>
</feature>